<comment type="subcellular location">
    <subcellularLocation>
        <location evidence="1">Nucleus</location>
    </subcellularLocation>
</comment>
<feature type="compositionally biased region" description="Basic residues" evidence="6">
    <location>
        <begin position="241"/>
        <end position="255"/>
    </location>
</feature>
<reference evidence="8" key="1">
    <citation type="journal article" date="2020" name="Stud. Mycol.">
        <title>101 Dothideomycetes genomes: a test case for predicting lifestyles and emergence of pathogens.</title>
        <authorList>
            <person name="Haridas S."/>
            <person name="Albert R."/>
            <person name="Binder M."/>
            <person name="Bloem J."/>
            <person name="Labutti K."/>
            <person name="Salamov A."/>
            <person name="Andreopoulos B."/>
            <person name="Baker S."/>
            <person name="Barry K."/>
            <person name="Bills G."/>
            <person name="Bluhm B."/>
            <person name="Cannon C."/>
            <person name="Castanera R."/>
            <person name="Culley D."/>
            <person name="Daum C."/>
            <person name="Ezra D."/>
            <person name="Gonzalez J."/>
            <person name="Henrissat B."/>
            <person name="Kuo A."/>
            <person name="Liang C."/>
            <person name="Lipzen A."/>
            <person name="Lutzoni F."/>
            <person name="Magnuson J."/>
            <person name="Mondo S."/>
            <person name="Nolan M."/>
            <person name="Ohm R."/>
            <person name="Pangilinan J."/>
            <person name="Park H.-J."/>
            <person name="Ramirez L."/>
            <person name="Alfaro M."/>
            <person name="Sun H."/>
            <person name="Tritt A."/>
            <person name="Yoshinaga Y."/>
            <person name="Zwiers L.-H."/>
            <person name="Turgeon B."/>
            <person name="Goodwin S."/>
            <person name="Spatafora J."/>
            <person name="Crous P."/>
            <person name="Grigoriev I."/>
        </authorList>
    </citation>
    <scope>NUCLEOTIDE SEQUENCE</scope>
    <source>
        <strain evidence="8">CBS 122681</strain>
    </source>
</reference>
<dbReference type="InterPro" id="IPR001510">
    <property type="entry name" value="Znf_PARP"/>
</dbReference>
<evidence type="ECO:0000259" key="7">
    <source>
        <dbReference type="PROSITE" id="PS50064"/>
    </source>
</evidence>
<dbReference type="GO" id="GO:0003677">
    <property type="term" value="F:DNA binding"/>
    <property type="evidence" value="ECO:0007669"/>
    <property type="project" value="InterPro"/>
</dbReference>
<dbReference type="OrthoDB" id="429950at2759"/>
<name>A0A6A6T528_9PLEO</name>
<protein>
    <submittedName>
        <fullName evidence="8">Zf-PARP-domain-containing protein</fullName>
    </submittedName>
</protein>
<evidence type="ECO:0000256" key="6">
    <source>
        <dbReference type="SAM" id="MobiDB-lite"/>
    </source>
</evidence>
<evidence type="ECO:0000256" key="5">
    <source>
        <dbReference type="ARBA" id="ARBA00023242"/>
    </source>
</evidence>
<feature type="region of interest" description="Disordered" evidence="6">
    <location>
        <begin position="194"/>
        <end position="268"/>
    </location>
</feature>
<feature type="domain" description="PARP-type" evidence="7">
    <location>
        <begin position="15"/>
        <end position="104"/>
    </location>
</feature>
<accession>A0A6A6T528</accession>
<keyword evidence="4" id="KW-0862">Zinc</keyword>
<keyword evidence="2" id="KW-0479">Metal-binding</keyword>
<dbReference type="Proteomes" id="UP000799324">
    <property type="component" value="Unassembled WGS sequence"/>
</dbReference>
<keyword evidence="9" id="KW-1185">Reference proteome</keyword>
<keyword evidence="3" id="KW-0863">Zinc-finger</keyword>
<evidence type="ECO:0000256" key="4">
    <source>
        <dbReference type="ARBA" id="ARBA00022833"/>
    </source>
</evidence>
<dbReference type="SMART" id="SM01336">
    <property type="entry name" value="zf-PARP"/>
    <property type="match status" value="1"/>
</dbReference>
<evidence type="ECO:0000313" key="8">
    <source>
        <dbReference type="EMBL" id="KAF2653634.1"/>
    </source>
</evidence>
<dbReference type="InterPro" id="IPR036957">
    <property type="entry name" value="Znf_PARP_sf"/>
</dbReference>
<evidence type="ECO:0000256" key="1">
    <source>
        <dbReference type="ARBA" id="ARBA00004123"/>
    </source>
</evidence>
<keyword evidence="5" id="KW-0539">Nucleus</keyword>
<evidence type="ECO:0000256" key="3">
    <source>
        <dbReference type="ARBA" id="ARBA00022771"/>
    </source>
</evidence>
<dbReference type="SUPFAM" id="SSF57716">
    <property type="entry name" value="Glucocorticoid receptor-like (DNA-binding domain)"/>
    <property type="match status" value="2"/>
</dbReference>
<dbReference type="PROSITE" id="PS50064">
    <property type="entry name" value="ZF_PARP_2"/>
    <property type="match status" value="1"/>
</dbReference>
<evidence type="ECO:0000313" key="9">
    <source>
        <dbReference type="Proteomes" id="UP000799324"/>
    </source>
</evidence>
<dbReference type="GO" id="GO:0008270">
    <property type="term" value="F:zinc ion binding"/>
    <property type="evidence" value="ECO:0007669"/>
    <property type="project" value="UniProtKB-KW"/>
</dbReference>
<sequence>MSGDEEPPMYRLEHSVSDKAGCQQKSCKASKVKIAKGELRLGVYTWFEPSQQFITSWKHWRCVLPGQLKNIIELADDDPESLPGFPDISAESQKQVKRAFKDSAVDELWSNIRTDLIKIKKGELRLGIATLYDGHVSWVYKHWRCMTAYDLRSAKEKMIETNFGGLDQLPEELQRTVLRSFKYGKAFEPPVLETVKETKPKKPRAKKEESDDVDAAAEPTTAGVKRPADEDEGVGEDALPKKKKKKKKKRGRAVKKAVSLPCEQQDPVEQQMKAISEPASFEQFFSEVKRDEQIDPAVAKTQAMADAMRAEAD</sequence>
<dbReference type="AlphaFoldDB" id="A0A6A6T528"/>
<dbReference type="Pfam" id="PF00645">
    <property type="entry name" value="zf-PARP"/>
    <property type="match status" value="1"/>
</dbReference>
<dbReference type="Gene3D" id="3.30.1740.10">
    <property type="entry name" value="Zinc finger, PARP-type"/>
    <property type="match status" value="2"/>
</dbReference>
<dbReference type="EMBL" id="MU004378">
    <property type="protein sequence ID" value="KAF2653634.1"/>
    <property type="molecule type" value="Genomic_DNA"/>
</dbReference>
<dbReference type="GO" id="GO:0005634">
    <property type="term" value="C:nucleus"/>
    <property type="evidence" value="ECO:0007669"/>
    <property type="project" value="UniProtKB-SubCell"/>
</dbReference>
<gene>
    <name evidence="8" type="ORF">K491DRAFT_751185</name>
</gene>
<organism evidence="8 9">
    <name type="scientific">Lophiostoma macrostomum CBS 122681</name>
    <dbReference type="NCBI Taxonomy" id="1314788"/>
    <lineage>
        <taxon>Eukaryota</taxon>
        <taxon>Fungi</taxon>
        <taxon>Dikarya</taxon>
        <taxon>Ascomycota</taxon>
        <taxon>Pezizomycotina</taxon>
        <taxon>Dothideomycetes</taxon>
        <taxon>Pleosporomycetidae</taxon>
        <taxon>Pleosporales</taxon>
        <taxon>Lophiostomataceae</taxon>
        <taxon>Lophiostoma</taxon>
    </lineage>
</organism>
<evidence type="ECO:0000256" key="2">
    <source>
        <dbReference type="ARBA" id="ARBA00022723"/>
    </source>
</evidence>
<proteinExistence type="predicted"/>